<reference evidence="2 3" key="1">
    <citation type="journal article" date="2015" name="Proc. Natl. Acad. Sci. U.S.A.">
        <title>The resurrection genome of Boea hygrometrica: A blueprint for survival of dehydration.</title>
        <authorList>
            <person name="Xiao L."/>
            <person name="Yang G."/>
            <person name="Zhang L."/>
            <person name="Yang X."/>
            <person name="Zhao S."/>
            <person name="Ji Z."/>
            <person name="Zhou Q."/>
            <person name="Hu M."/>
            <person name="Wang Y."/>
            <person name="Chen M."/>
            <person name="Xu Y."/>
            <person name="Jin H."/>
            <person name="Xiao X."/>
            <person name="Hu G."/>
            <person name="Bao F."/>
            <person name="Hu Y."/>
            <person name="Wan P."/>
            <person name="Li L."/>
            <person name="Deng X."/>
            <person name="Kuang T."/>
            <person name="Xiang C."/>
            <person name="Zhu J.K."/>
            <person name="Oliver M.J."/>
            <person name="He Y."/>
        </authorList>
    </citation>
    <scope>NUCLEOTIDE SEQUENCE [LARGE SCALE GENOMIC DNA]</scope>
    <source>
        <strain evidence="3">cv. XS01</strain>
    </source>
</reference>
<dbReference type="Proteomes" id="UP000250235">
    <property type="component" value="Unassembled WGS sequence"/>
</dbReference>
<sequence>MIVDSIGIFELKGPYCMLTMTDWFFQALSVIPRGSWGDFARRFTMIRWFCKLCRSVRSDVDRDYDEVTTMDLKPMFPGPGPDPGPSSITARWSSDTTNQSVTTPMTALDLSGTTQLSAGPSSITARWSSDTTNQSVTTPMTALDLSGTTQLSAGHNMALSQNHRAQNHASNTNTLMLKAVNKSSTRTSVLKFYLKRSYSGTTTSVCSIGFLAGLNNHSRNYLKIQKNQRTLRSDLSKIFERTNSSRFSSNVESGFLTGINQ</sequence>
<proteinExistence type="predicted"/>
<gene>
    <name evidence="2" type="ORF">F511_14658</name>
</gene>
<keyword evidence="3" id="KW-1185">Reference proteome</keyword>
<organism evidence="2 3">
    <name type="scientific">Dorcoceras hygrometricum</name>
    <dbReference type="NCBI Taxonomy" id="472368"/>
    <lineage>
        <taxon>Eukaryota</taxon>
        <taxon>Viridiplantae</taxon>
        <taxon>Streptophyta</taxon>
        <taxon>Embryophyta</taxon>
        <taxon>Tracheophyta</taxon>
        <taxon>Spermatophyta</taxon>
        <taxon>Magnoliopsida</taxon>
        <taxon>eudicotyledons</taxon>
        <taxon>Gunneridae</taxon>
        <taxon>Pentapetalae</taxon>
        <taxon>asterids</taxon>
        <taxon>lamiids</taxon>
        <taxon>Lamiales</taxon>
        <taxon>Gesneriaceae</taxon>
        <taxon>Didymocarpoideae</taxon>
        <taxon>Trichosporeae</taxon>
        <taxon>Loxocarpinae</taxon>
        <taxon>Dorcoceras</taxon>
    </lineage>
</organism>
<feature type="region of interest" description="Disordered" evidence="1">
    <location>
        <begin position="71"/>
        <end position="91"/>
    </location>
</feature>
<dbReference type="EMBL" id="KV003147">
    <property type="protein sequence ID" value="KZV37254.1"/>
    <property type="molecule type" value="Genomic_DNA"/>
</dbReference>
<evidence type="ECO:0000313" key="3">
    <source>
        <dbReference type="Proteomes" id="UP000250235"/>
    </source>
</evidence>
<evidence type="ECO:0000256" key="1">
    <source>
        <dbReference type="SAM" id="MobiDB-lite"/>
    </source>
</evidence>
<accession>A0A2Z7BS85</accession>
<dbReference type="AlphaFoldDB" id="A0A2Z7BS85"/>
<protein>
    <submittedName>
        <fullName evidence="2">Uncharacterized protein</fullName>
    </submittedName>
</protein>
<evidence type="ECO:0000313" key="2">
    <source>
        <dbReference type="EMBL" id="KZV37254.1"/>
    </source>
</evidence>
<name>A0A2Z7BS85_9LAMI</name>